<feature type="transmembrane region" description="Helical" evidence="2">
    <location>
        <begin position="6"/>
        <end position="31"/>
    </location>
</feature>
<dbReference type="Proteomes" id="UP000433493">
    <property type="component" value="Unassembled WGS sequence"/>
</dbReference>
<reference evidence="3 4" key="1">
    <citation type="submission" date="2019-09" db="EMBL/GenBank/DDBJ databases">
        <title>Phylogeny of genus Pseudoclavibacter and closely related genus.</title>
        <authorList>
            <person name="Li Y."/>
        </authorList>
    </citation>
    <scope>NUCLEOTIDE SEQUENCE [LARGE SCALE GENOMIC DNA]</scope>
    <source>
        <strain evidence="3 4">KCTC 13959</strain>
    </source>
</reference>
<sequence>MTQEWWLNALWSVTPTIIIGILFGLIIYAAINADRKIRKERADVDAEERARFEAERRNRPKPADGE</sequence>
<keyword evidence="2" id="KW-0472">Membrane</keyword>
<gene>
    <name evidence="3" type="ORF">F8O05_14045</name>
</gene>
<proteinExistence type="predicted"/>
<keyword evidence="2" id="KW-0812">Transmembrane</keyword>
<dbReference type="EMBL" id="WBKB01000012">
    <property type="protein sequence ID" value="KAB1640819.1"/>
    <property type="molecule type" value="Genomic_DNA"/>
</dbReference>
<keyword evidence="2" id="KW-1133">Transmembrane helix</keyword>
<name>A0A7J5B9U5_9MICO</name>
<evidence type="ECO:0000256" key="2">
    <source>
        <dbReference type="SAM" id="Phobius"/>
    </source>
</evidence>
<organism evidence="3 4">
    <name type="scientific">Gulosibacter chungangensis</name>
    <dbReference type="NCBI Taxonomy" id="979746"/>
    <lineage>
        <taxon>Bacteria</taxon>
        <taxon>Bacillati</taxon>
        <taxon>Actinomycetota</taxon>
        <taxon>Actinomycetes</taxon>
        <taxon>Micrococcales</taxon>
        <taxon>Microbacteriaceae</taxon>
        <taxon>Gulosibacter</taxon>
    </lineage>
</organism>
<comment type="caution">
    <text evidence="3">The sequence shown here is derived from an EMBL/GenBank/DDBJ whole genome shotgun (WGS) entry which is preliminary data.</text>
</comment>
<dbReference type="RefSeq" id="WP_158053380.1">
    <property type="nucleotide sequence ID" value="NZ_WBKB01000012.1"/>
</dbReference>
<keyword evidence="4" id="KW-1185">Reference proteome</keyword>
<dbReference type="AlphaFoldDB" id="A0A7J5B9U5"/>
<accession>A0A7J5B9U5</accession>
<protein>
    <submittedName>
        <fullName evidence="3">Uncharacterized protein</fullName>
    </submittedName>
</protein>
<evidence type="ECO:0000313" key="3">
    <source>
        <dbReference type="EMBL" id="KAB1640819.1"/>
    </source>
</evidence>
<feature type="region of interest" description="Disordered" evidence="1">
    <location>
        <begin position="41"/>
        <end position="66"/>
    </location>
</feature>
<evidence type="ECO:0000313" key="4">
    <source>
        <dbReference type="Proteomes" id="UP000433493"/>
    </source>
</evidence>
<evidence type="ECO:0000256" key="1">
    <source>
        <dbReference type="SAM" id="MobiDB-lite"/>
    </source>
</evidence>